<accession>A0A0C9Z118</accession>
<sequence>MGHITYDKQIYWSRVEVCGVSEGCHVEVPHPGTSTIDGSAGYNSHGGIASEALVFGHC</sequence>
<evidence type="ECO:0000313" key="1">
    <source>
        <dbReference type="EMBL" id="KIK19964.1"/>
    </source>
</evidence>
<name>A0A0C9Z118_9AGAM</name>
<evidence type="ECO:0000313" key="2">
    <source>
        <dbReference type="Proteomes" id="UP000054018"/>
    </source>
</evidence>
<gene>
    <name evidence="1" type="ORF">PISMIDRAFT_682723</name>
</gene>
<organism evidence="1 2">
    <name type="scientific">Pisolithus microcarpus 441</name>
    <dbReference type="NCBI Taxonomy" id="765257"/>
    <lineage>
        <taxon>Eukaryota</taxon>
        <taxon>Fungi</taxon>
        <taxon>Dikarya</taxon>
        <taxon>Basidiomycota</taxon>
        <taxon>Agaricomycotina</taxon>
        <taxon>Agaricomycetes</taxon>
        <taxon>Agaricomycetidae</taxon>
        <taxon>Boletales</taxon>
        <taxon>Sclerodermatineae</taxon>
        <taxon>Pisolithaceae</taxon>
        <taxon>Pisolithus</taxon>
    </lineage>
</organism>
<dbReference type="EMBL" id="KN833774">
    <property type="protein sequence ID" value="KIK19964.1"/>
    <property type="molecule type" value="Genomic_DNA"/>
</dbReference>
<keyword evidence="2" id="KW-1185">Reference proteome</keyword>
<reference evidence="2" key="2">
    <citation type="submission" date="2015-01" db="EMBL/GenBank/DDBJ databases">
        <title>Evolutionary Origins and Diversification of the Mycorrhizal Mutualists.</title>
        <authorList>
            <consortium name="DOE Joint Genome Institute"/>
            <consortium name="Mycorrhizal Genomics Consortium"/>
            <person name="Kohler A."/>
            <person name="Kuo A."/>
            <person name="Nagy L.G."/>
            <person name="Floudas D."/>
            <person name="Copeland A."/>
            <person name="Barry K.W."/>
            <person name="Cichocki N."/>
            <person name="Veneault-Fourrey C."/>
            <person name="LaButti K."/>
            <person name="Lindquist E.A."/>
            <person name="Lipzen A."/>
            <person name="Lundell T."/>
            <person name="Morin E."/>
            <person name="Murat C."/>
            <person name="Riley R."/>
            <person name="Ohm R."/>
            <person name="Sun H."/>
            <person name="Tunlid A."/>
            <person name="Henrissat B."/>
            <person name="Grigoriev I.V."/>
            <person name="Hibbett D.S."/>
            <person name="Martin F."/>
        </authorList>
    </citation>
    <scope>NUCLEOTIDE SEQUENCE [LARGE SCALE GENOMIC DNA]</scope>
    <source>
        <strain evidence="2">441</strain>
    </source>
</reference>
<protein>
    <submittedName>
        <fullName evidence="1">Uncharacterized protein</fullName>
    </submittedName>
</protein>
<proteinExistence type="predicted"/>
<dbReference type="HOGENOM" id="CLU_2980031_0_0_1"/>
<dbReference type="AlphaFoldDB" id="A0A0C9Z118"/>
<reference evidence="1 2" key="1">
    <citation type="submission" date="2014-04" db="EMBL/GenBank/DDBJ databases">
        <authorList>
            <consortium name="DOE Joint Genome Institute"/>
            <person name="Kuo A."/>
            <person name="Kohler A."/>
            <person name="Costa M.D."/>
            <person name="Nagy L.G."/>
            <person name="Floudas D."/>
            <person name="Copeland A."/>
            <person name="Barry K.W."/>
            <person name="Cichocki N."/>
            <person name="Veneault-Fourrey C."/>
            <person name="LaButti K."/>
            <person name="Lindquist E.A."/>
            <person name="Lipzen A."/>
            <person name="Lundell T."/>
            <person name="Morin E."/>
            <person name="Murat C."/>
            <person name="Sun H."/>
            <person name="Tunlid A."/>
            <person name="Henrissat B."/>
            <person name="Grigoriev I.V."/>
            <person name="Hibbett D.S."/>
            <person name="Martin F."/>
            <person name="Nordberg H.P."/>
            <person name="Cantor M.N."/>
            <person name="Hua S.X."/>
        </authorList>
    </citation>
    <scope>NUCLEOTIDE SEQUENCE [LARGE SCALE GENOMIC DNA]</scope>
    <source>
        <strain evidence="1 2">441</strain>
    </source>
</reference>
<dbReference type="Proteomes" id="UP000054018">
    <property type="component" value="Unassembled WGS sequence"/>
</dbReference>